<dbReference type="InParanoid" id="A0A672JQF4"/>
<dbReference type="GO" id="GO:0098609">
    <property type="term" value="P:cell-cell adhesion"/>
    <property type="evidence" value="ECO:0007669"/>
    <property type="project" value="TreeGrafter"/>
</dbReference>
<dbReference type="Proteomes" id="UP000472267">
    <property type="component" value="Chromosome 8"/>
</dbReference>
<dbReference type="SMART" id="SM00191">
    <property type="entry name" value="Int_alpha"/>
    <property type="match status" value="4"/>
</dbReference>
<keyword evidence="8 16" id="KW-0130">Cell adhesion</keyword>
<dbReference type="GO" id="GO:0007229">
    <property type="term" value="P:integrin-mediated signaling pathway"/>
    <property type="evidence" value="ECO:0007669"/>
    <property type="project" value="UniProtKB-KW"/>
</dbReference>
<keyword evidence="19" id="KW-1185">Reference proteome</keyword>
<dbReference type="InterPro" id="IPR036465">
    <property type="entry name" value="vWFA_dom_sf"/>
</dbReference>
<dbReference type="PRINTS" id="PR01185">
    <property type="entry name" value="INTEGRINA"/>
</dbReference>
<evidence type="ECO:0000256" key="7">
    <source>
        <dbReference type="ARBA" id="ARBA00022837"/>
    </source>
</evidence>
<evidence type="ECO:0000313" key="18">
    <source>
        <dbReference type="Ensembl" id="ENSSFAP00005055454.1"/>
    </source>
</evidence>
<evidence type="ECO:0000256" key="6">
    <source>
        <dbReference type="ARBA" id="ARBA00022737"/>
    </source>
</evidence>
<feature type="chain" id="PRO_5025713489" evidence="16">
    <location>
        <begin position="20"/>
        <end position="1138"/>
    </location>
</feature>
<gene>
    <name evidence="18" type="primary">LOC115392840</name>
</gene>
<evidence type="ECO:0000256" key="13">
    <source>
        <dbReference type="ARBA" id="ARBA00023170"/>
    </source>
</evidence>
<dbReference type="InterPro" id="IPR032695">
    <property type="entry name" value="Integrin_dom_sf"/>
</dbReference>
<dbReference type="Pfam" id="PF00092">
    <property type="entry name" value="VWA"/>
    <property type="match status" value="1"/>
</dbReference>
<dbReference type="Pfam" id="PF20805">
    <property type="entry name" value="Integrin_A_Ig_2"/>
    <property type="match status" value="1"/>
</dbReference>
<dbReference type="OrthoDB" id="5317514at2759"/>
<feature type="domain" description="VWFA" evidence="17">
    <location>
        <begin position="148"/>
        <end position="325"/>
    </location>
</feature>
<sequence length="1138" mass="125603">MVWIIISTLFMTVFKAALCFNIDPVAWRSLQSPAAGFGYQVVQRKSDLLVSAPLEQHGTNRRGRIYSCGATACTPLPAPAPQFAVNMSLGLSMTTDPATSNTMVCGPTIPKDCKSITMYNGACFQLDSRNVFEPPVPSSHEDCQGKVDISFVLDGSGSVSPQDFGTMKGFVKQLVDLFGSEGTQYSVAEFSAITMIYYYFNDFFQRGNWRQNIDRIPQQGGGTRTARAIQDVVDSVFTPSKGSRDNVKKVMIVITDGESQDGYNLAQAVNSAARKNIIRFAIGVGNAFRRTQAKQELDTIASYPPDDHVFRVDNFNALQKIQENLRDKIFSIEGSQSGGQSLKMEMAQEGFRAAYVPGGFQLAVVGANQWKGGYMSYTQNRQLKNTYEPQSMEPDSYLGYSMAVARINGDSLTIVGAPRYQHRGIVMTVHNENTMQKIDPFPWQFQTGEYFGAEVCAMDTDGNGNTDLILISAPMHSESDREGRVYVCGMTSLKVDCHFNSPSVLRGEAFEKGRFGSSVAVLPDLDTNGFMDLAVGAPLENDGQGSIYIFQSEGLNRIDPIYSQRIAGSQVQSGLKFFGMSISQQSFDRSEDGLPDLAVGSKGTVIILRSKPIVMVKADVTFSPNQIPTQNVVCSNPSTITAKICFFMSSRSAVGTARAKINYTLTLDATRKVPNNRAYFTEKQREKTKTFDISLNKEHCEGMIFSIQPCPDDALNELNNELRFVFEGLPSAQRLTPSLAQQAQTTSFYPIGYEINCGTDNMCIDNLRVDFNFTNSLDIRVGIHELLNVTVAVENTGENSYNSRVLLTYPVGLSYRKFTSLQGRIECNSVDSEGGVLRGKTDCTVDKPIFKSNTKAFFIVSYGIEANSQLDRSIFITANATSGNQRHGSSDQLYKKKEIDVKYSIFVTLESLLSYSNFTYGKNDLQKPVEQSVKVTNDIRALNFTVIVKVPVKLGDKDIWANLSSLQIPDCEVNGEEEPTVTDFVAQIQKSKVVDCSVARCRAFHCTRFMIRSESKAYKISANMSSEWIQQIGLQSAKFLLISTASLSYDRNQYIFFSTGSNSNPPVHSIEVEVEVYPEPDFTKEIIGGTLGGLAFLALLTAVLYKAGFFKSKYKEMINAEGEEGPGPEESAPAQEQN</sequence>
<dbReference type="OMA" id="EITGDRW"/>
<dbReference type="GO" id="GO:0008305">
    <property type="term" value="C:integrin complex"/>
    <property type="evidence" value="ECO:0007669"/>
    <property type="project" value="InterPro"/>
</dbReference>
<dbReference type="Pfam" id="PF21520">
    <property type="entry name" value="ITGAX-like_Ig_3"/>
    <property type="match status" value="1"/>
</dbReference>
<keyword evidence="7" id="KW-0106">Calcium</keyword>
<dbReference type="GeneID" id="115392840"/>
<dbReference type="PANTHER" id="PTHR23220">
    <property type="entry name" value="INTEGRIN ALPHA"/>
    <property type="match status" value="1"/>
</dbReference>
<evidence type="ECO:0000256" key="8">
    <source>
        <dbReference type="ARBA" id="ARBA00022889"/>
    </source>
</evidence>
<dbReference type="GO" id="GO:0007160">
    <property type="term" value="P:cell-matrix adhesion"/>
    <property type="evidence" value="ECO:0007669"/>
    <property type="project" value="TreeGrafter"/>
</dbReference>
<dbReference type="Pfam" id="PF08441">
    <property type="entry name" value="Integrin_A_Ig_1"/>
    <property type="match status" value="1"/>
</dbReference>
<dbReference type="InterPro" id="IPR028994">
    <property type="entry name" value="Integrin_alpha_N"/>
</dbReference>
<protein>
    <submittedName>
        <fullName evidence="18">Integrin alpha-M-like</fullName>
    </submittedName>
</protein>
<comment type="similarity">
    <text evidence="2 16">Belongs to the integrin alpha chain family.</text>
</comment>
<evidence type="ECO:0000256" key="2">
    <source>
        <dbReference type="ARBA" id="ARBA00008054"/>
    </source>
</evidence>
<dbReference type="Gene3D" id="1.20.5.930">
    <property type="entry name" value="Bicelle-embedded integrin alpha(iib) transmembrane segment"/>
    <property type="match status" value="1"/>
</dbReference>
<keyword evidence="10 16" id="KW-0401">Integrin</keyword>
<evidence type="ECO:0000256" key="3">
    <source>
        <dbReference type="ARBA" id="ARBA00022692"/>
    </source>
</evidence>
<organism evidence="18 19">
    <name type="scientific">Salarias fasciatus</name>
    <name type="common">Jewelled blenny</name>
    <name type="synonym">Blennius fasciatus</name>
    <dbReference type="NCBI Taxonomy" id="181472"/>
    <lineage>
        <taxon>Eukaryota</taxon>
        <taxon>Metazoa</taxon>
        <taxon>Chordata</taxon>
        <taxon>Craniata</taxon>
        <taxon>Vertebrata</taxon>
        <taxon>Euteleostomi</taxon>
        <taxon>Actinopterygii</taxon>
        <taxon>Neopterygii</taxon>
        <taxon>Teleostei</taxon>
        <taxon>Neoteleostei</taxon>
        <taxon>Acanthomorphata</taxon>
        <taxon>Ovalentaria</taxon>
        <taxon>Blenniimorphae</taxon>
        <taxon>Blenniiformes</taxon>
        <taxon>Blennioidei</taxon>
        <taxon>Blenniidae</taxon>
        <taxon>Salariinae</taxon>
        <taxon>Salarias</taxon>
    </lineage>
</organism>
<dbReference type="InterPro" id="IPR048633">
    <property type="entry name" value="ITGAX-like_Ig_3"/>
</dbReference>
<evidence type="ECO:0000256" key="5">
    <source>
        <dbReference type="ARBA" id="ARBA00022729"/>
    </source>
</evidence>
<dbReference type="FunFam" id="3.40.50.410:FF:000012">
    <property type="entry name" value="Integrin, alpha 10"/>
    <property type="match status" value="1"/>
</dbReference>
<dbReference type="PROSITE" id="PS51470">
    <property type="entry name" value="FG_GAP"/>
    <property type="match status" value="4"/>
</dbReference>
<dbReference type="InterPro" id="IPR048285">
    <property type="entry name" value="Integrin_alpha_Ig-like_2"/>
</dbReference>
<dbReference type="AlphaFoldDB" id="A0A672JQF4"/>
<feature type="repeat" description="FG-GAP" evidence="15">
    <location>
        <begin position="21"/>
        <end position="77"/>
    </location>
</feature>
<feature type="repeat" description="FG-GAP" evidence="15">
    <location>
        <begin position="437"/>
        <end position="497"/>
    </location>
</feature>
<keyword evidence="6" id="KW-0677">Repeat</keyword>
<keyword evidence="12" id="KW-1015">Disulfide bond</keyword>
<dbReference type="Ensembl" id="ENSSFAT00005057149.1">
    <property type="protein sequence ID" value="ENSSFAP00005055454.1"/>
    <property type="gene ID" value="ENSSFAG00005026278.1"/>
</dbReference>
<evidence type="ECO:0000256" key="15">
    <source>
        <dbReference type="PROSITE-ProRule" id="PRU00803"/>
    </source>
</evidence>
<dbReference type="PROSITE" id="PS50234">
    <property type="entry name" value="VWFA"/>
    <property type="match status" value="1"/>
</dbReference>
<reference evidence="18" key="3">
    <citation type="submission" date="2025-09" db="UniProtKB">
        <authorList>
            <consortium name="Ensembl"/>
        </authorList>
    </citation>
    <scope>IDENTIFICATION</scope>
</reference>
<evidence type="ECO:0000256" key="14">
    <source>
        <dbReference type="ARBA" id="ARBA00023180"/>
    </source>
</evidence>
<dbReference type="Gene3D" id="3.40.50.410">
    <property type="entry name" value="von Willebrand factor, type A domain"/>
    <property type="match status" value="1"/>
</dbReference>
<dbReference type="Gene3D" id="2.60.40.1530">
    <property type="entry name" value="ntegrin, alpha v. Chain A, domain 4"/>
    <property type="match status" value="1"/>
</dbReference>
<keyword evidence="13 16" id="KW-0675">Receptor</keyword>
<feature type="signal peptide" evidence="16">
    <location>
        <begin position="1"/>
        <end position="19"/>
    </location>
</feature>
<dbReference type="PRINTS" id="PR00453">
    <property type="entry name" value="VWFADOMAIN"/>
</dbReference>
<dbReference type="Gene3D" id="2.60.40.1460">
    <property type="entry name" value="Integrin domains. Chain A, domain 2"/>
    <property type="match status" value="1"/>
</dbReference>
<keyword evidence="9 16" id="KW-1133">Transmembrane helix</keyword>
<evidence type="ECO:0000256" key="9">
    <source>
        <dbReference type="ARBA" id="ARBA00022989"/>
    </source>
</evidence>
<dbReference type="SMART" id="SM00327">
    <property type="entry name" value="VWA"/>
    <property type="match status" value="1"/>
</dbReference>
<dbReference type="Gene3D" id="2.60.40.1510">
    <property type="entry name" value="ntegrin, alpha v. Chain A, domain 3"/>
    <property type="match status" value="1"/>
</dbReference>
<dbReference type="InterPro" id="IPR013517">
    <property type="entry name" value="FG-GAP"/>
</dbReference>
<dbReference type="InterPro" id="IPR002035">
    <property type="entry name" value="VWF_A"/>
</dbReference>
<comment type="subcellular location">
    <subcellularLocation>
        <location evidence="1 16">Membrane</location>
        <topology evidence="1 16">Single-pass type I membrane protein</topology>
    </subcellularLocation>
</comment>
<dbReference type="SUPFAM" id="SSF69318">
    <property type="entry name" value="Integrin alpha N-terminal domain"/>
    <property type="match status" value="1"/>
</dbReference>
<evidence type="ECO:0000256" key="11">
    <source>
        <dbReference type="ARBA" id="ARBA00023136"/>
    </source>
</evidence>
<evidence type="ECO:0000256" key="4">
    <source>
        <dbReference type="ARBA" id="ARBA00022723"/>
    </source>
</evidence>
<evidence type="ECO:0000259" key="17">
    <source>
        <dbReference type="PROSITE" id="PS50234"/>
    </source>
</evidence>
<evidence type="ECO:0000256" key="10">
    <source>
        <dbReference type="ARBA" id="ARBA00023037"/>
    </source>
</evidence>
<dbReference type="GO" id="GO:0033627">
    <property type="term" value="P:cell adhesion mediated by integrin"/>
    <property type="evidence" value="ECO:0007669"/>
    <property type="project" value="TreeGrafter"/>
</dbReference>
<keyword evidence="11 16" id="KW-0472">Membrane</keyword>
<dbReference type="Pfam" id="PF01839">
    <property type="entry name" value="FG-GAP"/>
    <property type="match status" value="1"/>
</dbReference>
<keyword evidence="14" id="KW-0325">Glycoprotein</keyword>
<evidence type="ECO:0000256" key="16">
    <source>
        <dbReference type="RuleBase" id="RU003762"/>
    </source>
</evidence>
<evidence type="ECO:0000256" key="1">
    <source>
        <dbReference type="ARBA" id="ARBA00004479"/>
    </source>
</evidence>
<dbReference type="InterPro" id="IPR013649">
    <property type="entry name" value="Integrin_alpha_Ig-like_1"/>
</dbReference>
<proteinExistence type="inferred from homology"/>
<accession>A0A672JQF4</accession>
<name>A0A672JQF4_SALFA</name>
<keyword evidence="5 16" id="KW-0732">Signal</keyword>
<keyword evidence="3 16" id="KW-0812">Transmembrane</keyword>
<dbReference type="InterPro" id="IPR000413">
    <property type="entry name" value="Integrin_alpha"/>
</dbReference>
<feature type="repeat" description="FG-GAP" evidence="15">
    <location>
        <begin position="501"/>
        <end position="559"/>
    </location>
</feature>
<dbReference type="SUPFAM" id="SSF53300">
    <property type="entry name" value="vWA-like"/>
    <property type="match status" value="1"/>
</dbReference>
<keyword evidence="4" id="KW-0479">Metal-binding</keyword>
<feature type="transmembrane region" description="Helical" evidence="16">
    <location>
        <begin position="1086"/>
        <end position="1105"/>
    </location>
</feature>
<evidence type="ECO:0000256" key="12">
    <source>
        <dbReference type="ARBA" id="ARBA00023157"/>
    </source>
</evidence>
<dbReference type="PANTHER" id="PTHR23220:SF118">
    <property type="entry name" value="INTEGRIN ALPHA-X"/>
    <property type="match status" value="1"/>
</dbReference>
<dbReference type="RefSeq" id="XP_029953322.1">
    <property type="nucleotide sequence ID" value="XM_030097462.1"/>
</dbReference>
<feature type="repeat" description="FG-GAP" evidence="15">
    <location>
        <begin position="384"/>
        <end position="436"/>
    </location>
</feature>
<dbReference type="Gene3D" id="2.130.10.130">
    <property type="entry name" value="Integrin alpha, N-terminal"/>
    <property type="match status" value="1"/>
</dbReference>
<reference evidence="18" key="1">
    <citation type="submission" date="2019-06" db="EMBL/GenBank/DDBJ databases">
        <authorList>
            <consortium name="Wellcome Sanger Institute Data Sharing"/>
        </authorList>
    </citation>
    <scope>NUCLEOTIDE SEQUENCE [LARGE SCALE GENOMIC DNA]</scope>
</reference>
<evidence type="ECO:0000313" key="19">
    <source>
        <dbReference type="Proteomes" id="UP000472267"/>
    </source>
</evidence>
<reference evidence="18" key="2">
    <citation type="submission" date="2025-08" db="UniProtKB">
        <authorList>
            <consortium name="Ensembl"/>
        </authorList>
    </citation>
    <scope>IDENTIFICATION</scope>
</reference>
<dbReference type="GO" id="GO:0005178">
    <property type="term" value="F:integrin binding"/>
    <property type="evidence" value="ECO:0007669"/>
    <property type="project" value="TreeGrafter"/>
</dbReference>
<dbReference type="GO" id="GO:0046872">
    <property type="term" value="F:metal ion binding"/>
    <property type="evidence" value="ECO:0007669"/>
    <property type="project" value="UniProtKB-KW"/>
</dbReference>
<dbReference type="InterPro" id="IPR013519">
    <property type="entry name" value="Int_alpha_beta-p"/>
</dbReference>
<dbReference type="GO" id="GO:0009897">
    <property type="term" value="C:external side of plasma membrane"/>
    <property type="evidence" value="ECO:0007669"/>
    <property type="project" value="TreeGrafter"/>
</dbReference>
<dbReference type="FunCoup" id="A0A672JQF4">
    <property type="interactions" value="223"/>
</dbReference>
<dbReference type="SUPFAM" id="SSF69179">
    <property type="entry name" value="Integrin domains"/>
    <property type="match status" value="2"/>
</dbReference>